<dbReference type="EMBL" id="JQDR03007930">
    <property type="protein sequence ID" value="KAA0197904.1"/>
    <property type="molecule type" value="Genomic_DNA"/>
</dbReference>
<accession>A0A6A0H3Q7</accession>
<dbReference type="GO" id="GO:0030514">
    <property type="term" value="P:negative regulation of BMP signaling pathway"/>
    <property type="evidence" value="ECO:0007669"/>
    <property type="project" value="TreeGrafter"/>
</dbReference>
<evidence type="ECO:0000313" key="1">
    <source>
        <dbReference type="EMBL" id="KAA0197904.1"/>
    </source>
</evidence>
<dbReference type="Proteomes" id="UP000711488">
    <property type="component" value="Unassembled WGS sequence"/>
</dbReference>
<dbReference type="GO" id="GO:0009953">
    <property type="term" value="P:dorsal/ventral pattern formation"/>
    <property type="evidence" value="ECO:0007669"/>
    <property type="project" value="TreeGrafter"/>
</dbReference>
<reference evidence="1" key="3">
    <citation type="submission" date="2019-06" db="EMBL/GenBank/DDBJ databases">
        <authorList>
            <person name="Poynton C."/>
            <person name="Hasenbein S."/>
            <person name="Benoit J.B."/>
            <person name="Sepulveda M.S."/>
            <person name="Poelchau M.F."/>
            <person name="Murali S.C."/>
            <person name="Chen S."/>
            <person name="Glastad K.M."/>
            <person name="Werren J.H."/>
            <person name="Vineis J.H."/>
            <person name="Bowen J.L."/>
            <person name="Friedrich M."/>
            <person name="Jones J."/>
            <person name="Robertson H.M."/>
            <person name="Feyereisen R."/>
            <person name="Mechler-Hickson A."/>
            <person name="Mathers N."/>
            <person name="Lee C.E."/>
            <person name="Colbourne J.K."/>
            <person name="Biales A."/>
            <person name="Johnston J.S."/>
            <person name="Wellborn G.A."/>
            <person name="Rosendale A.J."/>
            <person name="Cridge A.G."/>
            <person name="Munoz-Torres M.C."/>
            <person name="Bain P.A."/>
            <person name="Manny A.R."/>
            <person name="Major K.M."/>
            <person name="Lambert F.N."/>
            <person name="Vulpe C.D."/>
            <person name="Tuck P."/>
            <person name="Blalock B.J."/>
            <person name="Lin Y.-Y."/>
            <person name="Smith M.E."/>
            <person name="Ochoa-Acuna H."/>
            <person name="Chen M.-J.M."/>
            <person name="Childers C.P."/>
            <person name="Qu J."/>
            <person name="Dugan S."/>
            <person name="Lee S.L."/>
            <person name="Chao H."/>
            <person name="Dinh H."/>
            <person name="Han Y."/>
            <person name="Doddapaneni H."/>
            <person name="Worley K.C."/>
            <person name="Muzny D.M."/>
            <person name="Gibbs R.A."/>
            <person name="Richards S."/>
        </authorList>
    </citation>
    <scope>NUCLEOTIDE SEQUENCE</scope>
    <source>
        <strain evidence="1">HAZT.00-mixed</strain>
        <tissue evidence="1">Whole organism</tissue>
    </source>
</reference>
<dbReference type="OrthoDB" id="9829321at2759"/>
<dbReference type="InterPro" id="IPR052278">
    <property type="entry name" value="Chordin-like_regulators"/>
</dbReference>
<name>A0A6A0H3Q7_HYAAZ</name>
<proteinExistence type="predicted"/>
<reference evidence="1" key="2">
    <citation type="journal article" date="2018" name="Environ. Sci. Technol.">
        <title>The Toxicogenome of Hyalella azteca: A Model for Sediment Ecotoxicology and Evolutionary Toxicology.</title>
        <authorList>
            <person name="Poynton H.C."/>
            <person name="Hasenbein S."/>
            <person name="Benoit J.B."/>
            <person name="Sepulveda M.S."/>
            <person name="Poelchau M.F."/>
            <person name="Hughes D.S.T."/>
            <person name="Murali S.C."/>
            <person name="Chen S."/>
            <person name="Glastad K.M."/>
            <person name="Goodisman M.A.D."/>
            <person name="Werren J.H."/>
            <person name="Vineis J.H."/>
            <person name="Bowen J.L."/>
            <person name="Friedrich M."/>
            <person name="Jones J."/>
            <person name="Robertson H.M."/>
            <person name="Feyereisen R."/>
            <person name="Mechler-Hickson A."/>
            <person name="Mathers N."/>
            <person name="Lee C.E."/>
            <person name="Colbourne J.K."/>
            <person name="Biales A."/>
            <person name="Johnston J.S."/>
            <person name="Wellborn G.A."/>
            <person name="Rosendale A.J."/>
            <person name="Cridge A.G."/>
            <person name="Munoz-Torres M.C."/>
            <person name="Bain P.A."/>
            <person name="Manny A.R."/>
            <person name="Major K.M."/>
            <person name="Lambert F.N."/>
            <person name="Vulpe C.D."/>
            <person name="Tuck P."/>
            <person name="Blalock B.J."/>
            <person name="Lin Y.Y."/>
            <person name="Smith M.E."/>
            <person name="Ochoa-Acuna H."/>
            <person name="Chen M.M."/>
            <person name="Childers C.P."/>
            <person name="Qu J."/>
            <person name="Dugan S."/>
            <person name="Lee S.L."/>
            <person name="Chao H."/>
            <person name="Dinh H."/>
            <person name="Han Y."/>
            <person name="Doddapaneni H."/>
            <person name="Worley K.C."/>
            <person name="Muzny D.M."/>
            <person name="Gibbs R.A."/>
            <person name="Richards S."/>
        </authorList>
    </citation>
    <scope>NUCLEOTIDE SEQUENCE</scope>
    <source>
        <strain evidence="1">HAZT.00-mixed</strain>
        <tissue evidence="1">Whole organism</tissue>
    </source>
</reference>
<dbReference type="PANTHER" id="PTHR46526:SF1">
    <property type="entry name" value="CHORDIN"/>
    <property type="match status" value="1"/>
</dbReference>
<sequence length="127" mass="13968">MLKSHPHNERRASSAYVLTVSTYKVGARLVRLELESAASVRALIRSLLSICMHHVDSEEVAALYGVQKKRRRVARVSCVNIKNSCPEANCWNPVLLPGQCCKTCPEEAGVLPPQLQRDVAETQTGNG</sequence>
<protein>
    <submittedName>
        <fullName evidence="1">Uncharacterized protein</fullName>
    </submittedName>
</protein>
<gene>
    <name evidence="1" type="ORF">HAZT_HAZT003589</name>
</gene>
<comment type="caution">
    <text evidence="1">The sequence shown here is derived from an EMBL/GenBank/DDBJ whole genome shotgun (WGS) entry which is preliminary data.</text>
</comment>
<dbReference type="AlphaFoldDB" id="A0A6A0H3Q7"/>
<dbReference type="PANTHER" id="PTHR46526">
    <property type="entry name" value="CHORDIN"/>
    <property type="match status" value="1"/>
</dbReference>
<organism evidence="1">
    <name type="scientific">Hyalella azteca</name>
    <name type="common">Amphipod</name>
    <dbReference type="NCBI Taxonomy" id="294128"/>
    <lineage>
        <taxon>Eukaryota</taxon>
        <taxon>Metazoa</taxon>
        <taxon>Ecdysozoa</taxon>
        <taxon>Arthropoda</taxon>
        <taxon>Crustacea</taxon>
        <taxon>Multicrustacea</taxon>
        <taxon>Malacostraca</taxon>
        <taxon>Eumalacostraca</taxon>
        <taxon>Peracarida</taxon>
        <taxon>Amphipoda</taxon>
        <taxon>Senticaudata</taxon>
        <taxon>Talitrida</taxon>
        <taxon>Talitroidea</taxon>
        <taxon>Hyalellidae</taxon>
        <taxon>Hyalella</taxon>
    </lineage>
</organism>
<dbReference type="GO" id="GO:0036122">
    <property type="term" value="F:BMP binding"/>
    <property type="evidence" value="ECO:0007669"/>
    <property type="project" value="TreeGrafter"/>
</dbReference>
<dbReference type="GO" id="GO:0005615">
    <property type="term" value="C:extracellular space"/>
    <property type="evidence" value="ECO:0007669"/>
    <property type="project" value="TreeGrafter"/>
</dbReference>
<reference evidence="1" key="1">
    <citation type="submission" date="2014-08" db="EMBL/GenBank/DDBJ databases">
        <authorList>
            <person name="Murali S."/>
            <person name="Richards S."/>
            <person name="Bandaranaike D."/>
            <person name="Bellair M."/>
            <person name="Blankenburg K."/>
            <person name="Chao H."/>
            <person name="Dinh H."/>
            <person name="Doddapaneni H."/>
            <person name="Dugan-Rocha S."/>
            <person name="Elkadiri S."/>
            <person name="Gnanaolivu R."/>
            <person name="Hughes D."/>
            <person name="Lee S."/>
            <person name="Li M."/>
            <person name="Ming W."/>
            <person name="Munidasa M."/>
            <person name="Muniz J."/>
            <person name="Nguyen L."/>
            <person name="Osuji N."/>
            <person name="Pu L.-L."/>
            <person name="Puazo M."/>
            <person name="Skinner E."/>
            <person name="Qu C."/>
            <person name="Quiroz J."/>
            <person name="Raj R."/>
            <person name="Weissenberger G."/>
            <person name="Xin Y."/>
            <person name="Zou X."/>
            <person name="Han Y."/>
            <person name="Worley K."/>
            <person name="Muzny D."/>
            <person name="Gibbs R."/>
        </authorList>
    </citation>
    <scope>NUCLEOTIDE SEQUENCE</scope>
    <source>
        <strain evidence="1">HAZT.00-mixed</strain>
        <tissue evidence="1">Whole organism</tissue>
    </source>
</reference>